<evidence type="ECO:0000313" key="2">
    <source>
        <dbReference type="Proteomes" id="UP000886786"/>
    </source>
</evidence>
<reference evidence="1" key="2">
    <citation type="journal article" date="2021" name="PeerJ">
        <title>Extensive microbial diversity within the chicken gut microbiome revealed by metagenomics and culture.</title>
        <authorList>
            <person name="Gilroy R."/>
            <person name="Ravi A."/>
            <person name="Getino M."/>
            <person name="Pursley I."/>
            <person name="Horton D.L."/>
            <person name="Alikhan N.F."/>
            <person name="Baker D."/>
            <person name="Gharbi K."/>
            <person name="Hall N."/>
            <person name="Watson M."/>
            <person name="Adriaenssens E.M."/>
            <person name="Foster-Nyarko E."/>
            <person name="Jarju S."/>
            <person name="Secka A."/>
            <person name="Antonio M."/>
            <person name="Oren A."/>
            <person name="Chaudhuri R.R."/>
            <person name="La Ragione R."/>
            <person name="Hildebrand F."/>
            <person name="Pallen M.J."/>
        </authorList>
    </citation>
    <scope>NUCLEOTIDE SEQUENCE</scope>
    <source>
        <strain evidence="1">CHK147-3167</strain>
    </source>
</reference>
<gene>
    <name evidence="1" type="ORF">IAB27_03750</name>
</gene>
<evidence type="ECO:0000313" key="1">
    <source>
        <dbReference type="EMBL" id="HIQ90724.1"/>
    </source>
</evidence>
<accession>A0A9D1CYL3</accession>
<name>A0A9D1CYL3_9FIRM</name>
<protein>
    <submittedName>
        <fullName evidence="1">Uncharacterized protein</fullName>
    </submittedName>
</protein>
<reference evidence="1" key="1">
    <citation type="submission" date="2020-10" db="EMBL/GenBank/DDBJ databases">
        <authorList>
            <person name="Gilroy R."/>
        </authorList>
    </citation>
    <scope>NUCLEOTIDE SEQUENCE</scope>
    <source>
        <strain evidence="1">CHK147-3167</strain>
    </source>
</reference>
<sequence length="62" mass="7195">MIKKILLNIAGLPVTFVYIPDGVKASYFLLGTYQKHFINEDIKDIVTKEQFEACKYVVERDK</sequence>
<organism evidence="1 2">
    <name type="scientific">Candidatus Coprosoma intestinipullorum</name>
    <dbReference type="NCBI Taxonomy" id="2840752"/>
    <lineage>
        <taxon>Bacteria</taxon>
        <taxon>Bacillati</taxon>
        <taxon>Bacillota</taxon>
        <taxon>Bacillota incertae sedis</taxon>
        <taxon>Candidatus Coprosoma</taxon>
    </lineage>
</organism>
<dbReference type="AlphaFoldDB" id="A0A9D1CYL3"/>
<proteinExistence type="predicted"/>
<dbReference type="EMBL" id="DVFV01000069">
    <property type="protein sequence ID" value="HIQ90724.1"/>
    <property type="molecule type" value="Genomic_DNA"/>
</dbReference>
<comment type="caution">
    <text evidence="1">The sequence shown here is derived from an EMBL/GenBank/DDBJ whole genome shotgun (WGS) entry which is preliminary data.</text>
</comment>
<dbReference type="Proteomes" id="UP000886786">
    <property type="component" value="Unassembled WGS sequence"/>
</dbReference>